<feature type="transmembrane region" description="Helical" evidence="1">
    <location>
        <begin position="42"/>
        <end position="62"/>
    </location>
</feature>
<gene>
    <name evidence="2" type="ORF">HMPREF0682_1725</name>
</gene>
<dbReference type="AlphaFoldDB" id="U2QTK5"/>
<accession>U2QTK5</accession>
<comment type="caution">
    <text evidence="2">The sequence shown here is derived from an EMBL/GenBank/DDBJ whole genome shotgun (WGS) entry which is preliminary data.</text>
</comment>
<dbReference type="Proteomes" id="UP000017052">
    <property type="component" value="Unassembled WGS sequence"/>
</dbReference>
<feature type="transmembrane region" description="Helical" evidence="1">
    <location>
        <begin position="74"/>
        <end position="104"/>
    </location>
</feature>
<organism evidence="2 3">
    <name type="scientific">Propionibacterium acidifaciens F0233</name>
    <dbReference type="NCBI Taxonomy" id="553198"/>
    <lineage>
        <taxon>Bacteria</taxon>
        <taxon>Bacillati</taxon>
        <taxon>Actinomycetota</taxon>
        <taxon>Actinomycetes</taxon>
        <taxon>Propionibacteriales</taxon>
        <taxon>Propionibacteriaceae</taxon>
        <taxon>Propionibacterium</taxon>
    </lineage>
</organism>
<reference evidence="2" key="1">
    <citation type="submission" date="2013-08" db="EMBL/GenBank/DDBJ databases">
        <authorList>
            <person name="Durkin A.S."/>
            <person name="Haft D.R."/>
            <person name="McCorrison J."/>
            <person name="Torralba M."/>
            <person name="Gillis M."/>
            <person name="Haft D.H."/>
            <person name="Methe B."/>
            <person name="Sutton G."/>
            <person name="Nelson K.E."/>
        </authorList>
    </citation>
    <scope>NUCLEOTIDE SEQUENCE [LARGE SCALE GENOMIC DNA]</scope>
    <source>
        <strain evidence="2">F0233</strain>
    </source>
</reference>
<sequence>MTRTTSRRSWPRTMLSGGTAGALLCSVPAAVGGLVAAGADGLLGWALALVVVGGCLAVGVVWNARALRVPSARALGPVLVGFVVRVALVLLAMRGLTAAGWLAGCGRVDWFAWTTVALVCGWSGGIIRVLRRTRSYVYDCDGAEGDADEC</sequence>
<dbReference type="EMBL" id="ACVN02000108">
    <property type="protein sequence ID" value="ERK59856.1"/>
    <property type="molecule type" value="Genomic_DNA"/>
</dbReference>
<keyword evidence="3" id="KW-1185">Reference proteome</keyword>
<evidence type="ECO:0000313" key="3">
    <source>
        <dbReference type="Proteomes" id="UP000017052"/>
    </source>
</evidence>
<keyword evidence="1" id="KW-0472">Membrane</keyword>
<keyword evidence="1" id="KW-0812">Transmembrane</keyword>
<protein>
    <submittedName>
        <fullName evidence="2">Uncharacterized protein</fullName>
    </submittedName>
</protein>
<dbReference type="GeneID" id="95358685"/>
<dbReference type="OrthoDB" id="3732939at2"/>
<dbReference type="RefSeq" id="WP_021796983.1">
    <property type="nucleotide sequence ID" value="NZ_ACVN02000108.1"/>
</dbReference>
<proteinExistence type="predicted"/>
<name>U2QTK5_9ACTN</name>
<keyword evidence="1" id="KW-1133">Transmembrane helix</keyword>
<evidence type="ECO:0000313" key="2">
    <source>
        <dbReference type="EMBL" id="ERK59856.1"/>
    </source>
</evidence>
<evidence type="ECO:0000256" key="1">
    <source>
        <dbReference type="SAM" id="Phobius"/>
    </source>
</evidence>
<feature type="transmembrane region" description="Helical" evidence="1">
    <location>
        <begin position="110"/>
        <end position="130"/>
    </location>
</feature>